<feature type="transmembrane region" description="Helical" evidence="14">
    <location>
        <begin position="338"/>
        <end position="360"/>
    </location>
</feature>
<dbReference type="GO" id="GO:0060003">
    <property type="term" value="P:copper ion export"/>
    <property type="evidence" value="ECO:0007669"/>
    <property type="project" value="UniProtKB-ARBA"/>
</dbReference>
<dbReference type="EC" id="7.2.2.8" evidence="3"/>
<dbReference type="NCBIfam" id="TIGR01511">
    <property type="entry name" value="ATPase-IB1_Cu"/>
    <property type="match status" value="1"/>
</dbReference>
<keyword evidence="13 14" id="KW-0472">Membrane</keyword>
<dbReference type="GO" id="GO:0016887">
    <property type="term" value="F:ATP hydrolysis activity"/>
    <property type="evidence" value="ECO:0007669"/>
    <property type="project" value="InterPro"/>
</dbReference>
<dbReference type="InterPro" id="IPR023299">
    <property type="entry name" value="ATPase_P-typ_cyto_dom_N"/>
</dbReference>
<evidence type="ECO:0000256" key="2">
    <source>
        <dbReference type="ARBA" id="ARBA00006024"/>
    </source>
</evidence>
<evidence type="ECO:0000256" key="1">
    <source>
        <dbReference type="ARBA" id="ARBA00004651"/>
    </source>
</evidence>
<dbReference type="GO" id="GO:0005886">
    <property type="term" value="C:plasma membrane"/>
    <property type="evidence" value="ECO:0007669"/>
    <property type="project" value="UniProtKB-SubCell"/>
</dbReference>
<dbReference type="NCBIfam" id="TIGR01525">
    <property type="entry name" value="ATPase-IB_hvy"/>
    <property type="match status" value="1"/>
</dbReference>
<evidence type="ECO:0000256" key="12">
    <source>
        <dbReference type="ARBA" id="ARBA00023065"/>
    </source>
</evidence>
<evidence type="ECO:0000256" key="10">
    <source>
        <dbReference type="ARBA" id="ARBA00022967"/>
    </source>
</evidence>
<keyword evidence="5 14" id="KW-1003">Cell membrane</keyword>
<dbReference type="InterPro" id="IPR006121">
    <property type="entry name" value="HMA_dom"/>
</dbReference>
<dbReference type="Gene3D" id="2.70.150.10">
    <property type="entry name" value="Calcium-transporting ATPase, cytoplasmic transduction domain A"/>
    <property type="match status" value="1"/>
</dbReference>
<dbReference type="SFLD" id="SFLDG00002">
    <property type="entry name" value="C1.7:_P-type_atpase_like"/>
    <property type="match status" value="1"/>
</dbReference>
<dbReference type="InterPro" id="IPR036163">
    <property type="entry name" value="HMA_dom_sf"/>
</dbReference>
<dbReference type="SUPFAM" id="SSF81653">
    <property type="entry name" value="Calcium ATPase, transduction domain A"/>
    <property type="match status" value="1"/>
</dbReference>
<evidence type="ECO:0000256" key="9">
    <source>
        <dbReference type="ARBA" id="ARBA00022840"/>
    </source>
</evidence>
<dbReference type="InterPro" id="IPR044492">
    <property type="entry name" value="P_typ_ATPase_HD_dom"/>
</dbReference>
<evidence type="ECO:0000259" key="15">
    <source>
        <dbReference type="PROSITE" id="PS50846"/>
    </source>
</evidence>
<dbReference type="STRING" id="1244869.H261_04887"/>
<evidence type="ECO:0000313" key="17">
    <source>
        <dbReference type="Proteomes" id="UP000011744"/>
    </source>
</evidence>
<dbReference type="SUPFAM" id="SSF81665">
    <property type="entry name" value="Calcium ATPase, transmembrane domain M"/>
    <property type="match status" value="1"/>
</dbReference>
<evidence type="ECO:0000256" key="11">
    <source>
        <dbReference type="ARBA" id="ARBA00022989"/>
    </source>
</evidence>
<feature type="transmembrane region" description="Helical" evidence="14">
    <location>
        <begin position="698"/>
        <end position="718"/>
    </location>
</feature>
<evidence type="ECO:0000256" key="5">
    <source>
        <dbReference type="ARBA" id="ARBA00022475"/>
    </source>
</evidence>
<evidence type="ECO:0000256" key="3">
    <source>
        <dbReference type="ARBA" id="ARBA00012517"/>
    </source>
</evidence>
<dbReference type="Proteomes" id="UP000011744">
    <property type="component" value="Unassembled WGS sequence"/>
</dbReference>
<dbReference type="NCBIfam" id="TIGR01494">
    <property type="entry name" value="ATPase_P-type"/>
    <property type="match status" value="1"/>
</dbReference>
<dbReference type="SUPFAM" id="SSF56784">
    <property type="entry name" value="HAD-like"/>
    <property type="match status" value="1"/>
</dbReference>
<feature type="transmembrane region" description="Helical" evidence="14">
    <location>
        <begin position="184"/>
        <end position="204"/>
    </location>
</feature>
<evidence type="ECO:0000256" key="8">
    <source>
        <dbReference type="ARBA" id="ARBA00022741"/>
    </source>
</evidence>
<dbReference type="PRINTS" id="PR00943">
    <property type="entry name" value="CUATPASE"/>
</dbReference>
<dbReference type="Pfam" id="PF00403">
    <property type="entry name" value="HMA"/>
    <property type="match status" value="1"/>
</dbReference>
<dbReference type="RefSeq" id="WP_008614950.1">
    <property type="nucleotide sequence ID" value="NZ_AONQ01000009.1"/>
</dbReference>
<dbReference type="OrthoDB" id="9760802at2"/>
<dbReference type="FunFam" id="2.70.150.10:FF:000020">
    <property type="entry name" value="Copper-exporting P-type ATPase A"/>
    <property type="match status" value="1"/>
</dbReference>
<dbReference type="PROSITE" id="PS00154">
    <property type="entry name" value="ATPASE_E1_E2"/>
    <property type="match status" value="1"/>
</dbReference>
<dbReference type="InterPro" id="IPR059000">
    <property type="entry name" value="ATPase_P-type_domA"/>
</dbReference>
<dbReference type="EMBL" id="AONQ01000009">
    <property type="protein sequence ID" value="EME71069.1"/>
    <property type="molecule type" value="Genomic_DNA"/>
</dbReference>
<feature type="transmembrane region" description="Helical" evidence="14">
    <location>
        <begin position="675"/>
        <end position="692"/>
    </location>
</feature>
<dbReference type="InterPro" id="IPR023298">
    <property type="entry name" value="ATPase_P-typ_TM_dom_sf"/>
</dbReference>
<evidence type="ECO:0000256" key="4">
    <source>
        <dbReference type="ARBA" id="ARBA00022448"/>
    </source>
</evidence>
<evidence type="ECO:0000256" key="7">
    <source>
        <dbReference type="ARBA" id="ARBA00022723"/>
    </source>
</evidence>
<keyword evidence="6 14" id="KW-0812">Transmembrane</keyword>
<dbReference type="GO" id="GO:0140581">
    <property type="term" value="F:P-type monovalent copper transporter activity"/>
    <property type="evidence" value="ECO:0007669"/>
    <property type="project" value="UniProtKB-EC"/>
</dbReference>
<keyword evidence="11 14" id="KW-1133">Transmembrane helix</keyword>
<comment type="similarity">
    <text evidence="2 14">Belongs to the cation transport ATPase (P-type) (TC 3.A.3) family. Type IB subfamily.</text>
</comment>
<keyword evidence="12" id="KW-0406">Ion transport</keyword>
<dbReference type="eggNOG" id="COG2217">
    <property type="taxonomic scope" value="Bacteria"/>
</dbReference>
<keyword evidence="9 14" id="KW-0067">ATP-binding</keyword>
<keyword evidence="4" id="KW-0813">Transport</keyword>
<dbReference type="AlphaFoldDB" id="M3AET4"/>
<comment type="subcellular location">
    <subcellularLocation>
        <location evidence="1">Cell membrane</location>
        <topology evidence="1">Multi-pass membrane protein</topology>
    </subcellularLocation>
</comment>
<keyword evidence="10" id="KW-1278">Translocase</keyword>
<feature type="domain" description="HMA" evidence="15">
    <location>
        <begin position="4"/>
        <end position="70"/>
    </location>
</feature>
<dbReference type="PATRIC" id="fig|1244869.3.peg.982"/>
<dbReference type="Gene3D" id="3.30.70.100">
    <property type="match status" value="1"/>
</dbReference>
<keyword evidence="7 14" id="KW-0479">Metal-binding</keyword>
<evidence type="ECO:0000313" key="16">
    <source>
        <dbReference type="EMBL" id="EME71069.1"/>
    </source>
</evidence>
<dbReference type="SFLD" id="SFLDF00027">
    <property type="entry name" value="p-type_atpase"/>
    <property type="match status" value="1"/>
</dbReference>
<dbReference type="CDD" id="cd02094">
    <property type="entry name" value="P-type_ATPase_Cu-like"/>
    <property type="match status" value="1"/>
</dbReference>
<dbReference type="Pfam" id="PF00702">
    <property type="entry name" value="Hydrolase"/>
    <property type="match status" value="1"/>
</dbReference>
<evidence type="ECO:0000256" key="6">
    <source>
        <dbReference type="ARBA" id="ARBA00022692"/>
    </source>
</evidence>
<dbReference type="PANTHER" id="PTHR43520">
    <property type="entry name" value="ATP7, ISOFORM B"/>
    <property type="match status" value="1"/>
</dbReference>
<dbReference type="InterPro" id="IPR008250">
    <property type="entry name" value="ATPase_P-typ_transduc_dom_A_sf"/>
</dbReference>
<organism evidence="16 17">
    <name type="scientific">Paramagnetospirillum caucaseum</name>
    <dbReference type="NCBI Taxonomy" id="1244869"/>
    <lineage>
        <taxon>Bacteria</taxon>
        <taxon>Pseudomonadati</taxon>
        <taxon>Pseudomonadota</taxon>
        <taxon>Alphaproteobacteria</taxon>
        <taxon>Rhodospirillales</taxon>
        <taxon>Magnetospirillaceae</taxon>
        <taxon>Paramagnetospirillum</taxon>
    </lineage>
</organism>
<dbReference type="Gene3D" id="3.40.50.1000">
    <property type="entry name" value="HAD superfamily/HAD-like"/>
    <property type="match status" value="1"/>
</dbReference>
<dbReference type="GO" id="GO:0043682">
    <property type="term" value="F:P-type divalent copper transporter activity"/>
    <property type="evidence" value="ECO:0007669"/>
    <property type="project" value="TreeGrafter"/>
</dbReference>
<keyword evidence="17" id="KW-1185">Reference proteome</keyword>
<dbReference type="InterPro" id="IPR018303">
    <property type="entry name" value="ATPase_P-typ_P_site"/>
</dbReference>
<feature type="transmembrane region" description="Helical" evidence="14">
    <location>
        <begin position="366"/>
        <end position="386"/>
    </location>
</feature>
<evidence type="ECO:0000256" key="13">
    <source>
        <dbReference type="ARBA" id="ARBA00023136"/>
    </source>
</evidence>
<name>M3AET4_9PROT</name>
<sequence>MTSQSLSLPVKGMTCAACSTRLERVLGKVDGVEQALVSLAAERADIRFDGGRARPEDLVSAIVKAGFQADLAQQGDEDLDREEAEHAAESARHLRLLIISALLTLPLVGQMVLDMAGLHIMIPAEIQLLLAAPVQFWIGARFYTGAWASLKGGVGNMDVLVVLGTSAAFGLSAWHVVAGDAHHGNLYFEGASVVITLVLLGKLLEGRAKRSAAGAIRALMRLKPDTARVERDGLVIEVPAALVAVGEVVLIRPGERAPVDGKVVDGESQMDESLITGESLPVPRGPGDEVVAGSVNGDGLLRVAAIRVGAQSTISRIIRMVQGAQAAKAPVQKLVDRISAVFVPVVTAIALASFLGWWLLAGDLQTAFVAAVSVLVIACPCALGLATPTGIMVGTGLAARHGILIKDAEALELAHKVQVMVFDKTGTLTEGRPAVAAVRAADGDGAGLLRLAASAQQGSEHPLARALLAAAGTSLSPLGAFRSLPGRGLEAEVEGRALLIGSRRLMAERGIVPGPLAAAAEAEEAQGRTLMWVAEGARMLGFVAVADPVKTSAAGAVARLKAMGIGAVMLTGDNARAAAAVARAAGVDRVLAEVLPEDKEAEIRRLKDEGKVVAMVGDGINDAPALAAAHIGIAMGTGTDVAMQAAGITLVKGDPARLPEAIAISRATTSKIRQNLFWAFAYNVVAIPAAALGLLTPVIAGAAMAMSSVSVVSNSLLLRRWRMK</sequence>
<comment type="caution">
    <text evidence="16">The sequence shown here is derived from an EMBL/GenBank/DDBJ whole genome shotgun (WGS) entry which is preliminary data.</text>
</comment>
<feature type="transmembrane region" description="Helical" evidence="14">
    <location>
        <begin position="159"/>
        <end position="178"/>
    </location>
</feature>
<dbReference type="InterPro" id="IPR017969">
    <property type="entry name" value="Heavy-metal-associated_CS"/>
</dbReference>
<protein>
    <recommendedName>
        <fullName evidence="3">P-type Cu(+) transporter</fullName>
        <ecNumber evidence="3">7.2.2.8</ecNumber>
    </recommendedName>
</protein>
<dbReference type="Pfam" id="PF00122">
    <property type="entry name" value="E1-E2_ATPase"/>
    <property type="match status" value="1"/>
</dbReference>
<dbReference type="GO" id="GO:0005507">
    <property type="term" value="F:copper ion binding"/>
    <property type="evidence" value="ECO:0007669"/>
    <property type="project" value="TreeGrafter"/>
</dbReference>
<dbReference type="GO" id="GO:0055070">
    <property type="term" value="P:copper ion homeostasis"/>
    <property type="evidence" value="ECO:0007669"/>
    <property type="project" value="TreeGrafter"/>
</dbReference>
<gene>
    <name evidence="16" type="ORF">H261_04887</name>
</gene>
<dbReference type="PROSITE" id="PS01047">
    <property type="entry name" value="HMA_1"/>
    <property type="match status" value="1"/>
</dbReference>
<dbReference type="CDD" id="cd00371">
    <property type="entry name" value="HMA"/>
    <property type="match status" value="1"/>
</dbReference>
<dbReference type="SUPFAM" id="SSF55008">
    <property type="entry name" value="HMA, heavy metal-associated domain"/>
    <property type="match status" value="1"/>
</dbReference>
<dbReference type="InterPro" id="IPR001757">
    <property type="entry name" value="P_typ_ATPase"/>
</dbReference>
<dbReference type="FunFam" id="3.30.70.100:FF:000005">
    <property type="entry name" value="Copper-exporting P-type ATPase A"/>
    <property type="match status" value="1"/>
</dbReference>
<reference evidence="16 17" key="1">
    <citation type="journal article" date="2014" name="Genome Announc.">
        <title>Draft Genome Sequence of Magnetospirillum sp. Strain SO-1, a Freshwater Magnetotactic Bacterium Isolated from the Ol'khovka River, Russia.</title>
        <authorList>
            <person name="Grouzdev D.S."/>
            <person name="Dziuba M.V."/>
            <person name="Sukhacheva M.S."/>
            <person name="Mardanov A.V."/>
            <person name="Beletskiy A.V."/>
            <person name="Kuznetsov B.B."/>
            <person name="Skryabin K.G."/>
        </authorList>
    </citation>
    <scope>NUCLEOTIDE SEQUENCE [LARGE SCALE GENOMIC DNA]</scope>
    <source>
        <strain evidence="16 17">SO-1</strain>
    </source>
</reference>
<dbReference type="InterPro" id="IPR027256">
    <property type="entry name" value="P-typ_ATPase_IB"/>
</dbReference>
<accession>M3AET4</accession>
<feature type="transmembrane region" description="Helical" evidence="14">
    <location>
        <begin position="94"/>
        <end position="112"/>
    </location>
</feature>
<proteinExistence type="inferred from homology"/>
<dbReference type="PROSITE" id="PS50846">
    <property type="entry name" value="HMA_2"/>
    <property type="match status" value="1"/>
</dbReference>
<dbReference type="InterPro" id="IPR023214">
    <property type="entry name" value="HAD_sf"/>
</dbReference>
<dbReference type="Gene3D" id="3.40.1110.10">
    <property type="entry name" value="Calcium-transporting ATPase, cytoplasmic domain N"/>
    <property type="match status" value="1"/>
</dbReference>
<dbReference type="InterPro" id="IPR036412">
    <property type="entry name" value="HAD-like_sf"/>
</dbReference>
<dbReference type="GO" id="GO:0005524">
    <property type="term" value="F:ATP binding"/>
    <property type="evidence" value="ECO:0007669"/>
    <property type="project" value="UniProtKB-UniRule"/>
</dbReference>
<dbReference type="SFLD" id="SFLDS00003">
    <property type="entry name" value="Haloacid_Dehalogenase"/>
    <property type="match status" value="1"/>
</dbReference>
<keyword evidence="8 14" id="KW-0547">Nucleotide-binding</keyword>
<dbReference type="PRINTS" id="PR00119">
    <property type="entry name" value="CATATPASE"/>
</dbReference>
<dbReference type="PANTHER" id="PTHR43520:SF8">
    <property type="entry name" value="P-TYPE CU(+) TRANSPORTER"/>
    <property type="match status" value="1"/>
</dbReference>
<evidence type="ECO:0000256" key="14">
    <source>
        <dbReference type="RuleBase" id="RU362081"/>
    </source>
</evidence>
<feature type="transmembrane region" description="Helical" evidence="14">
    <location>
        <begin position="118"/>
        <end position="138"/>
    </location>
</feature>